<sequence length="294" mass="33630">MAIWHSGKVETRIEHSHHSVDKLREHTSEREHHSGSCSGFACCKDKSGNLILKETTKDCAFPFRQAYTYCVEFNCRYGCILTTEEAFVFRIRPVDPTDKTNTLKNTLRKCGLMEYASIPWSQDGGTIVNKGKHKKNEQPLTFNLAVWFLHVLAAYESEPNWTYNVLKSENLQQHECLHPRVPATPESEKKQRQRPGRSGSRKRAYEDVGESYTHSFTSDSLAFTGSFQSQRSRRSESAPSDTTHRNERTRRFPNGDFATSIKQGDSFASSNNDSETGHTELRRSKRVRAEGFKL</sequence>
<organism evidence="2 3">
    <name type="scientific">Akanthomyces muscarius</name>
    <name type="common">Entomopathogenic fungus</name>
    <name type="synonym">Lecanicillium muscarium</name>
    <dbReference type="NCBI Taxonomy" id="2231603"/>
    <lineage>
        <taxon>Eukaryota</taxon>
        <taxon>Fungi</taxon>
        <taxon>Dikarya</taxon>
        <taxon>Ascomycota</taxon>
        <taxon>Pezizomycotina</taxon>
        <taxon>Sordariomycetes</taxon>
        <taxon>Hypocreomycetidae</taxon>
        <taxon>Hypocreales</taxon>
        <taxon>Cordycipitaceae</taxon>
        <taxon>Akanthomyces</taxon>
    </lineage>
</organism>
<evidence type="ECO:0000256" key="1">
    <source>
        <dbReference type="SAM" id="MobiDB-lite"/>
    </source>
</evidence>
<feature type="region of interest" description="Disordered" evidence="1">
    <location>
        <begin position="180"/>
        <end position="209"/>
    </location>
</feature>
<dbReference type="RefSeq" id="XP_056056141.1">
    <property type="nucleotide sequence ID" value="XM_056199278.1"/>
</dbReference>
<protein>
    <submittedName>
        <fullName evidence="2">Uncharacterized protein</fullName>
    </submittedName>
</protein>
<dbReference type="AlphaFoldDB" id="A0A9W8QIG8"/>
<dbReference type="EMBL" id="JAJHUN010000007">
    <property type="protein sequence ID" value="KAJ4156017.1"/>
    <property type="molecule type" value="Genomic_DNA"/>
</dbReference>
<feature type="compositionally biased region" description="Basic and acidic residues" evidence="1">
    <location>
        <begin position="275"/>
        <end position="294"/>
    </location>
</feature>
<dbReference type="KEGG" id="amus:LMH87_001232"/>
<accession>A0A9W8QIG8</accession>
<keyword evidence="3" id="KW-1185">Reference proteome</keyword>
<feature type="region of interest" description="Disordered" evidence="1">
    <location>
        <begin position="223"/>
        <end position="294"/>
    </location>
</feature>
<feature type="compositionally biased region" description="Polar residues" evidence="1">
    <location>
        <begin position="260"/>
        <end position="274"/>
    </location>
</feature>
<feature type="compositionally biased region" description="Basic residues" evidence="1">
    <location>
        <begin position="191"/>
        <end position="202"/>
    </location>
</feature>
<reference evidence="2" key="1">
    <citation type="journal article" date="2023" name="Access Microbiol">
        <title>De-novo genome assembly for Akanthomyces muscarius, a biocontrol agent of insect agricultural pests.</title>
        <authorList>
            <person name="Erdos Z."/>
            <person name="Studholme D.J."/>
            <person name="Raymond B."/>
            <person name="Sharma M."/>
        </authorList>
    </citation>
    <scope>NUCLEOTIDE SEQUENCE</scope>
    <source>
        <strain evidence="2">Ve6</strain>
    </source>
</reference>
<proteinExistence type="predicted"/>
<dbReference type="GeneID" id="80888391"/>
<comment type="caution">
    <text evidence="2">The sequence shown here is derived from an EMBL/GenBank/DDBJ whole genome shotgun (WGS) entry which is preliminary data.</text>
</comment>
<feature type="region of interest" description="Disordered" evidence="1">
    <location>
        <begin position="15"/>
        <end position="34"/>
    </location>
</feature>
<evidence type="ECO:0000313" key="3">
    <source>
        <dbReference type="Proteomes" id="UP001144673"/>
    </source>
</evidence>
<evidence type="ECO:0000313" key="2">
    <source>
        <dbReference type="EMBL" id="KAJ4156017.1"/>
    </source>
</evidence>
<dbReference type="Proteomes" id="UP001144673">
    <property type="component" value="Chromosome 6"/>
</dbReference>
<gene>
    <name evidence="2" type="ORF">LMH87_001232</name>
</gene>
<name>A0A9W8QIG8_AKAMU</name>